<evidence type="ECO:0000313" key="2">
    <source>
        <dbReference type="Proteomes" id="UP000264071"/>
    </source>
</evidence>
<gene>
    <name evidence="1" type="ORF">DGD08_04250</name>
</gene>
<dbReference type="AlphaFoldDB" id="A0A3D4V7V7"/>
<reference evidence="1 2" key="1">
    <citation type="journal article" date="2018" name="Nat. Biotechnol.">
        <title>A standardized bacterial taxonomy based on genome phylogeny substantially revises the tree of life.</title>
        <authorList>
            <person name="Parks D.H."/>
            <person name="Chuvochina M."/>
            <person name="Waite D.W."/>
            <person name="Rinke C."/>
            <person name="Skarshewski A."/>
            <person name="Chaumeil P.A."/>
            <person name="Hugenholtz P."/>
        </authorList>
    </citation>
    <scope>NUCLEOTIDE SEQUENCE [LARGE SCALE GENOMIC DNA]</scope>
    <source>
        <strain evidence="1">UBA8844</strain>
    </source>
</reference>
<accession>A0A3D4V7V7</accession>
<evidence type="ECO:0000313" key="1">
    <source>
        <dbReference type="EMBL" id="HCT56407.1"/>
    </source>
</evidence>
<proteinExistence type="predicted"/>
<protein>
    <submittedName>
        <fullName evidence="1">Uncharacterized protein</fullName>
    </submittedName>
</protein>
<sequence>MLHPEELRSVLLSVSLFVMIFEMFRDRVVDHPRFLHSNEFGPNGWVVDKAAYERDVTSRHKNTLQASLLWFHSYNAIDDDDLKTFARIRSCRNRVVHELSNLLGSAAINEVGPRFQELHKLFRKIEVWWFRNFEMEFNDALAGREFEDDEITPGSFLMIQMLVDSALGEGDKAWRWYNAFAAARAEQPPLDESSREP</sequence>
<name>A0A3D4V7V7_9BACT</name>
<comment type="caution">
    <text evidence="1">The sequence shown here is derived from an EMBL/GenBank/DDBJ whole genome shotgun (WGS) entry which is preliminary data.</text>
</comment>
<dbReference type="Proteomes" id="UP000264071">
    <property type="component" value="Unassembled WGS sequence"/>
</dbReference>
<organism evidence="1 2">
    <name type="scientific">Gemmatimonas aurantiaca</name>
    <dbReference type="NCBI Taxonomy" id="173480"/>
    <lineage>
        <taxon>Bacteria</taxon>
        <taxon>Pseudomonadati</taxon>
        <taxon>Gemmatimonadota</taxon>
        <taxon>Gemmatimonadia</taxon>
        <taxon>Gemmatimonadales</taxon>
        <taxon>Gemmatimonadaceae</taxon>
        <taxon>Gemmatimonas</taxon>
    </lineage>
</organism>
<dbReference type="EMBL" id="DPIY01000005">
    <property type="protein sequence ID" value="HCT56407.1"/>
    <property type="molecule type" value="Genomic_DNA"/>
</dbReference>